<evidence type="ECO:0000256" key="5">
    <source>
        <dbReference type="ARBA" id="ARBA00022692"/>
    </source>
</evidence>
<evidence type="ECO:0000313" key="13">
    <source>
        <dbReference type="EMBL" id="SIT45665.1"/>
    </source>
</evidence>
<protein>
    <submittedName>
        <fullName evidence="13">OmpC family outer membrane porin</fullName>
    </submittedName>
</protein>
<feature type="signal peptide" evidence="11">
    <location>
        <begin position="1"/>
        <end position="32"/>
    </location>
</feature>
<dbReference type="SUPFAM" id="SSF56935">
    <property type="entry name" value="Porins"/>
    <property type="match status" value="1"/>
</dbReference>
<comment type="subunit">
    <text evidence="2">Homotrimer.</text>
</comment>
<keyword evidence="4" id="KW-1134">Transmembrane beta strand</keyword>
<dbReference type="GO" id="GO:0006811">
    <property type="term" value="P:monoatomic ion transport"/>
    <property type="evidence" value="ECO:0007669"/>
    <property type="project" value="UniProtKB-KW"/>
</dbReference>
<dbReference type="GO" id="GO:0015288">
    <property type="term" value="F:porin activity"/>
    <property type="evidence" value="ECO:0007669"/>
    <property type="project" value="UniProtKB-KW"/>
</dbReference>
<name>A0A1N7SE31_9BURK</name>
<dbReference type="PANTHER" id="PTHR34501:SF9">
    <property type="entry name" value="MAJOR OUTER MEMBRANE PROTEIN P.IA"/>
    <property type="match status" value="1"/>
</dbReference>
<gene>
    <name evidence="13" type="ORF">BN2476_470103</name>
</gene>
<evidence type="ECO:0000256" key="10">
    <source>
        <dbReference type="ARBA" id="ARBA00023237"/>
    </source>
</evidence>
<feature type="chain" id="PRO_5012885053" evidence="11">
    <location>
        <begin position="33"/>
        <end position="403"/>
    </location>
</feature>
<evidence type="ECO:0000313" key="14">
    <source>
        <dbReference type="Proteomes" id="UP000195569"/>
    </source>
</evidence>
<evidence type="ECO:0000256" key="1">
    <source>
        <dbReference type="ARBA" id="ARBA00004571"/>
    </source>
</evidence>
<organism evidence="13 14">
    <name type="scientific">Paraburkholderia piptadeniae</name>
    <dbReference type="NCBI Taxonomy" id="1701573"/>
    <lineage>
        <taxon>Bacteria</taxon>
        <taxon>Pseudomonadati</taxon>
        <taxon>Pseudomonadota</taxon>
        <taxon>Betaproteobacteria</taxon>
        <taxon>Burkholderiales</taxon>
        <taxon>Burkholderiaceae</taxon>
        <taxon>Paraburkholderia</taxon>
    </lineage>
</organism>
<dbReference type="Gene3D" id="2.40.160.10">
    <property type="entry name" value="Porin"/>
    <property type="match status" value="1"/>
</dbReference>
<sequence>MNRGKLNGVAGTTGALCAVVLLGNVMAPDAHAQNSVTLYGVVDAGVTYTSNAGGSNQYALTSGNMGANRWGLRGSEDLGGGLSTIFTLESGFTIANGKFGQNGTFFGRQAFVGLSGSWGAVTLGRQYASSSQFVGPLASGSSWAAPGMGYGTHPADLDNLNSTNRINNSIKFASANYNGLTFGGLYSLGGVAGDFSRNQIYSLAIGYTQGPVKLALGYLNVRNPNYSFWGNKANDSTTASNITSPVIAGYASANTQQVIAAGTSYAIGSATLGAVYSNVRFSGLGATPVAGLSSTAAAYRGSATFNNGELNAKYQVSPALLVGAAFDYMKGNGAGQGGVIYRQFNLGADYFLSKATDFYAVAVFQNASGVDSRGVRAVAAITGATPSTSSSQTVVTAGIRHLF</sequence>
<dbReference type="PANTHER" id="PTHR34501">
    <property type="entry name" value="PROTEIN YDDL-RELATED"/>
    <property type="match status" value="1"/>
</dbReference>
<comment type="caution">
    <text evidence="13">The sequence shown here is derived from an EMBL/GenBank/DDBJ whole genome shotgun (WGS) entry which is preliminary data.</text>
</comment>
<dbReference type="GO" id="GO:0009279">
    <property type="term" value="C:cell outer membrane"/>
    <property type="evidence" value="ECO:0007669"/>
    <property type="project" value="UniProtKB-SubCell"/>
</dbReference>
<reference evidence="13" key="1">
    <citation type="submission" date="2016-12" db="EMBL/GenBank/DDBJ databases">
        <authorList>
            <person name="Moulin L."/>
        </authorList>
    </citation>
    <scope>NUCLEOTIDE SEQUENCE [LARGE SCALE GENOMIC DNA]</scope>
    <source>
        <strain evidence="13">STM 7183</strain>
    </source>
</reference>
<dbReference type="AlphaFoldDB" id="A0A1N7SE31"/>
<evidence type="ECO:0000256" key="3">
    <source>
        <dbReference type="ARBA" id="ARBA00022448"/>
    </source>
</evidence>
<evidence type="ECO:0000256" key="8">
    <source>
        <dbReference type="ARBA" id="ARBA00023114"/>
    </source>
</evidence>
<evidence type="ECO:0000256" key="4">
    <source>
        <dbReference type="ARBA" id="ARBA00022452"/>
    </source>
</evidence>
<dbReference type="GO" id="GO:0046930">
    <property type="term" value="C:pore complex"/>
    <property type="evidence" value="ECO:0007669"/>
    <property type="project" value="UniProtKB-KW"/>
</dbReference>
<keyword evidence="9" id="KW-0472">Membrane</keyword>
<dbReference type="InterPro" id="IPR023614">
    <property type="entry name" value="Porin_dom_sf"/>
</dbReference>
<feature type="domain" description="Porin" evidence="12">
    <location>
        <begin position="23"/>
        <end position="365"/>
    </location>
</feature>
<evidence type="ECO:0000259" key="12">
    <source>
        <dbReference type="Pfam" id="PF13609"/>
    </source>
</evidence>
<accession>A0A1N7SE31</accession>
<evidence type="ECO:0000256" key="7">
    <source>
        <dbReference type="ARBA" id="ARBA00023065"/>
    </source>
</evidence>
<keyword evidence="7" id="KW-0406">Ion transport</keyword>
<keyword evidence="10" id="KW-0998">Cell outer membrane</keyword>
<evidence type="ECO:0000256" key="6">
    <source>
        <dbReference type="ARBA" id="ARBA00022729"/>
    </source>
</evidence>
<keyword evidence="3" id="KW-0813">Transport</keyword>
<dbReference type="InterPro" id="IPR033900">
    <property type="entry name" value="Gram_neg_porin_domain"/>
</dbReference>
<keyword evidence="5" id="KW-0812">Transmembrane</keyword>
<proteinExistence type="predicted"/>
<dbReference type="InterPro" id="IPR050298">
    <property type="entry name" value="Gram-neg_bact_OMP"/>
</dbReference>
<dbReference type="CDD" id="cd00342">
    <property type="entry name" value="gram_neg_porins"/>
    <property type="match status" value="1"/>
</dbReference>
<evidence type="ECO:0000256" key="2">
    <source>
        <dbReference type="ARBA" id="ARBA00011233"/>
    </source>
</evidence>
<comment type="subcellular location">
    <subcellularLocation>
        <location evidence="1">Cell outer membrane</location>
        <topology evidence="1">Multi-pass membrane protein</topology>
    </subcellularLocation>
</comment>
<keyword evidence="8" id="KW-0626">Porin</keyword>
<keyword evidence="14" id="KW-1185">Reference proteome</keyword>
<dbReference type="EMBL" id="CYGY02000047">
    <property type="protein sequence ID" value="SIT45665.1"/>
    <property type="molecule type" value="Genomic_DNA"/>
</dbReference>
<dbReference type="RefSeq" id="WP_328590356.1">
    <property type="nucleotide sequence ID" value="NZ_CYGY02000047.1"/>
</dbReference>
<dbReference type="Pfam" id="PF13609">
    <property type="entry name" value="Porin_4"/>
    <property type="match status" value="1"/>
</dbReference>
<evidence type="ECO:0000256" key="11">
    <source>
        <dbReference type="SAM" id="SignalP"/>
    </source>
</evidence>
<dbReference type="Proteomes" id="UP000195569">
    <property type="component" value="Unassembled WGS sequence"/>
</dbReference>
<evidence type="ECO:0000256" key="9">
    <source>
        <dbReference type="ARBA" id="ARBA00023136"/>
    </source>
</evidence>
<keyword evidence="6 11" id="KW-0732">Signal</keyword>